<evidence type="ECO:0000313" key="2">
    <source>
        <dbReference type="Proteomes" id="UP000308705"/>
    </source>
</evidence>
<name>A0A4V5V1S8_9ACTN</name>
<accession>A0A4V5V1S8</accession>
<evidence type="ECO:0000313" key="1">
    <source>
        <dbReference type="EMBL" id="TKK91423.1"/>
    </source>
</evidence>
<proteinExistence type="predicted"/>
<organism evidence="1 2">
    <name type="scientific">Herbidospora galbida</name>
    <dbReference type="NCBI Taxonomy" id="2575442"/>
    <lineage>
        <taxon>Bacteria</taxon>
        <taxon>Bacillati</taxon>
        <taxon>Actinomycetota</taxon>
        <taxon>Actinomycetes</taxon>
        <taxon>Streptosporangiales</taxon>
        <taxon>Streptosporangiaceae</taxon>
        <taxon>Herbidospora</taxon>
    </lineage>
</organism>
<dbReference type="Proteomes" id="UP000308705">
    <property type="component" value="Unassembled WGS sequence"/>
</dbReference>
<protein>
    <submittedName>
        <fullName evidence="1">Uncharacterized protein</fullName>
    </submittedName>
</protein>
<dbReference type="AlphaFoldDB" id="A0A4V5V1S8"/>
<reference evidence="1 2" key="1">
    <citation type="submission" date="2019-04" db="EMBL/GenBank/DDBJ databases">
        <title>Herbidospora sp. NEAU-GS14.nov., a novel actinomycete isolated from soil.</title>
        <authorList>
            <person name="Han L."/>
        </authorList>
    </citation>
    <scope>NUCLEOTIDE SEQUENCE [LARGE SCALE GENOMIC DNA]</scope>
    <source>
        <strain evidence="1 2">NEAU-GS14</strain>
    </source>
</reference>
<dbReference type="OrthoDB" id="3544249at2"/>
<comment type="caution">
    <text evidence="1">The sequence shown here is derived from an EMBL/GenBank/DDBJ whole genome shotgun (WGS) entry which is preliminary data.</text>
</comment>
<dbReference type="EMBL" id="SZQA01000001">
    <property type="protein sequence ID" value="TKK91423.1"/>
    <property type="molecule type" value="Genomic_DNA"/>
</dbReference>
<sequence length="74" mass="8033">MCDRGRDAVTTAVAATIRERARAARQALRAAHRSGDAHAVLVAEEEWEDLRRLARAHSVVLPEDDGGEDEGVKA</sequence>
<keyword evidence="2" id="KW-1185">Reference proteome</keyword>
<gene>
    <name evidence="1" type="ORF">FDA94_01125</name>
</gene>